<evidence type="ECO:0000256" key="2">
    <source>
        <dbReference type="ARBA" id="ARBA00008537"/>
    </source>
</evidence>
<dbReference type="AlphaFoldDB" id="A0A1Y1X2K3"/>
<dbReference type="PRINTS" id="PR01036">
    <property type="entry name" value="TCRTETB"/>
</dbReference>
<dbReference type="InterPro" id="IPR011701">
    <property type="entry name" value="MFS"/>
</dbReference>
<evidence type="ECO:0000256" key="8">
    <source>
        <dbReference type="SAM" id="Phobius"/>
    </source>
</evidence>
<proteinExistence type="inferred from homology"/>
<feature type="transmembrane region" description="Helical" evidence="8">
    <location>
        <begin position="180"/>
        <end position="202"/>
    </location>
</feature>
<feature type="transmembrane region" description="Helical" evidence="8">
    <location>
        <begin position="122"/>
        <end position="143"/>
    </location>
</feature>
<organism evidence="10 11">
    <name type="scientific">Anaeromyces robustus</name>
    <dbReference type="NCBI Taxonomy" id="1754192"/>
    <lineage>
        <taxon>Eukaryota</taxon>
        <taxon>Fungi</taxon>
        <taxon>Fungi incertae sedis</taxon>
        <taxon>Chytridiomycota</taxon>
        <taxon>Chytridiomycota incertae sedis</taxon>
        <taxon>Neocallimastigomycetes</taxon>
        <taxon>Neocallimastigales</taxon>
        <taxon>Neocallimastigaceae</taxon>
        <taxon>Anaeromyces</taxon>
    </lineage>
</organism>
<protein>
    <submittedName>
        <fullName evidence="10">MFS family major facilitator transporter</fullName>
    </submittedName>
</protein>
<name>A0A1Y1X2K3_9FUNG</name>
<feature type="transmembrane region" description="Helical" evidence="8">
    <location>
        <begin position="413"/>
        <end position="433"/>
    </location>
</feature>
<keyword evidence="4" id="KW-1003">Cell membrane</keyword>
<feature type="transmembrane region" description="Helical" evidence="8">
    <location>
        <begin position="311"/>
        <end position="333"/>
    </location>
</feature>
<feature type="transmembrane region" description="Helical" evidence="8">
    <location>
        <begin position="370"/>
        <end position="392"/>
    </location>
</feature>
<evidence type="ECO:0000313" key="10">
    <source>
        <dbReference type="EMBL" id="ORX80003.1"/>
    </source>
</evidence>
<keyword evidence="7 8" id="KW-0472">Membrane</keyword>
<feature type="transmembrane region" description="Helical" evidence="8">
    <location>
        <begin position="155"/>
        <end position="174"/>
    </location>
</feature>
<dbReference type="PROSITE" id="PS50850">
    <property type="entry name" value="MFS"/>
    <property type="match status" value="1"/>
</dbReference>
<feature type="transmembrane region" description="Helical" evidence="8">
    <location>
        <begin position="445"/>
        <end position="469"/>
    </location>
</feature>
<evidence type="ECO:0000256" key="6">
    <source>
        <dbReference type="ARBA" id="ARBA00022989"/>
    </source>
</evidence>
<dbReference type="PROSITE" id="PS51257">
    <property type="entry name" value="PROKAR_LIPOPROTEIN"/>
    <property type="match status" value="1"/>
</dbReference>
<dbReference type="Gene3D" id="1.20.1250.20">
    <property type="entry name" value="MFS general substrate transporter like domains"/>
    <property type="match status" value="1"/>
</dbReference>
<feature type="transmembrane region" description="Helical" evidence="8">
    <location>
        <begin position="345"/>
        <end position="364"/>
    </location>
</feature>
<gene>
    <name evidence="10" type="ORF">BCR32DRAFT_294098</name>
</gene>
<feature type="domain" description="Major facilitator superfamily (MFS) profile" evidence="9">
    <location>
        <begin position="27"/>
        <end position="475"/>
    </location>
</feature>
<evidence type="ECO:0000256" key="1">
    <source>
        <dbReference type="ARBA" id="ARBA00004651"/>
    </source>
</evidence>
<evidence type="ECO:0000313" key="11">
    <source>
        <dbReference type="Proteomes" id="UP000193944"/>
    </source>
</evidence>
<comment type="caution">
    <text evidence="10">The sequence shown here is derived from an EMBL/GenBank/DDBJ whole genome shotgun (WGS) entry which is preliminary data.</text>
</comment>
<keyword evidence="6 8" id="KW-1133">Transmembrane helix</keyword>
<comment type="subcellular location">
    <subcellularLocation>
        <location evidence="1">Cell membrane</location>
        <topology evidence="1">Multi-pass membrane protein</topology>
    </subcellularLocation>
</comment>
<keyword evidence="11" id="KW-1185">Reference proteome</keyword>
<keyword evidence="3" id="KW-0813">Transport</keyword>
<dbReference type="Pfam" id="PF07690">
    <property type="entry name" value="MFS_1"/>
    <property type="match status" value="1"/>
</dbReference>
<accession>A0A1Y1X2K3</accession>
<dbReference type="SUPFAM" id="SSF103473">
    <property type="entry name" value="MFS general substrate transporter"/>
    <property type="match status" value="1"/>
</dbReference>
<dbReference type="EMBL" id="MCFG01000158">
    <property type="protein sequence ID" value="ORX80003.1"/>
    <property type="molecule type" value="Genomic_DNA"/>
</dbReference>
<reference evidence="10 11" key="2">
    <citation type="submission" date="2016-08" db="EMBL/GenBank/DDBJ databases">
        <title>Pervasive Adenine N6-methylation of Active Genes in Fungi.</title>
        <authorList>
            <consortium name="DOE Joint Genome Institute"/>
            <person name="Mondo S.J."/>
            <person name="Dannebaum R.O."/>
            <person name="Kuo R.C."/>
            <person name="Labutti K."/>
            <person name="Haridas S."/>
            <person name="Kuo A."/>
            <person name="Salamov A."/>
            <person name="Ahrendt S.R."/>
            <person name="Lipzen A."/>
            <person name="Sullivan W."/>
            <person name="Andreopoulos W.B."/>
            <person name="Clum A."/>
            <person name="Lindquist E."/>
            <person name="Daum C."/>
            <person name="Ramamoorthy G.K."/>
            <person name="Gryganskyi A."/>
            <person name="Culley D."/>
            <person name="Magnuson J.K."/>
            <person name="James T.Y."/>
            <person name="O'Malley M.A."/>
            <person name="Stajich J.E."/>
            <person name="Spatafora J.W."/>
            <person name="Visel A."/>
            <person name="Grigoriev I.V."/>
        </authorList>
    </citation>
    <scope>NUCLEOTIDE SEQUENCE [LARGE SCALE GENOMIC DNA]</scope>
    <source>
        <strain evidence="10 11">S4</strain>
    </source>
</reference>
<dbReference type="InterPro" id="IPR020846">
    <property type="entry name" value="MFS_dom"/>
</dbReference>
<feature type="transmembrane region" description="Helical" evidence="8">
    <location>
        <begin position="240"/>
        <end position="260"/>
    </location>
</feature>
<comment type="similarity">
    <text evidence="2">Belongs to the major facilitator superfamily. EmrB family.</text>
</comment>
<evidence type="ECO:0000256" key="7">
    <source>
        <dbReference type="ARBA" id="ARBA00023136"/>
    </source>
</evidence>
<feature type="transmembrane region" description="Helical" evidence="8">
    <location>
        <begin position="281"/>
        <end position="305"/>
    </location>
</feature>
<dbReference type="Proteomes" id="UP000193944">
    <property type="component" value="Unassembled WGS sequence"/>
</dbReference>
<feature type="transmembrane region" description="Helical" evidence="8">
    <location>
        <begin position="93"/>
        <end position="116"/>
    </location>
</feature>
<dbReference type="InterPro" id="IPR036259">
    <property type="entry name" value="MFS_trans_sf"/>
</dbReference>
<evidence type="ECO:0000259" key="9">
    <source>
        <dbReference type="PROSITE" id="PS50850"/>
    </source>
</evidence>
<dbReference type="InterPro" id="IPR004638">
    <property type="entry name" value="EmrB-like"/>
</dbReference>
<keyword evidence="5 8" id="KW-0812">Transmembrane</keyword>
<feature type="transmembrane region" description="Helical" evidence="8">
    <location>
        <begin position="26"/>
        <end position="45"/>
    </location>
</feature>
<dbReference type="NCBIfam" id="TIGR00711">
    <property type="entry name" value="efflux_EmrB"/>
    <property type="match status" value="1"/>
</dbReference>
<dbReference type="OrthoDB" id="440553at2759"/>
<evidence type="ECO:0000256" key="5">
    <source>
        <dbReference type="ARBA" id="ARBA00022692"/>
    </source>
</evidence>
<dbReference type="GO" id="GO:0005886">
    <property type="term" value="C:plasma membrane"/>
    <property type="evidence" value="ECO:0007669"/>
    <property type="project" value="UniProtKB-SubCell"/>
</dbReference>
<evidence type="ECO:0000256" key="3">
    <source>
        <dbReference type="ARBA" id="ARBA00022448"/>
    </source>
</evidence>
<dbReference type="GO" id="GO:0022857">
    <property type="term" value="F:transmembrane transporter activity"/>
    <property type="evidence" value="ECO:0007669"/>
    <property type="project" value="InterPro"/>
</dbReference>
<dbReference type="CDD" id="cd17503">
    <property type="entry name" value="MFS_LmrB_MDR_like"/>
    <property type="match status" value="1"/>
</dbReference>
<dbReference type="Gene3D" id="1.20.1720.10">
    <property type="entry name" value="Multidrug resistance protein D"/>
    <property type="match status" value="1"/>
</dbReference>
<evidence type="ECO:0000256" key="4">
    <source>
        <dbReference type="ARBA" id="ARBA00022475"/>
    </source>
</evidence>
<reference evidence="10 11" key="1">
    <citation type="submission" date="2016-08" db="EMBL/GenBank/DDBJ databases">
        <title>A Parts List for Fungal Cellulosomes Revealed by Comparative Genomics.</title>
        <authorList>
            <consortium name="DOE Joint Genome Institute"/>
            <person name="Haitjema C.H."/>
            <person name="Gilmore S.P."/>
            <person name="Henske J.K."/>
            <person name="Solomon K.V."/>
            <person name="De Groot R."/>
            <person name="Kuo A."/>
            <person name="Mondo S.J."/>
            <person name="Salamov A.A."/>
            <person name="Labutti K."/>
            <person name="Zhao Z."/>
            <person name="Chiniquy J."/>
            <person name="Barry K."/>
            <person name="Brewer H.M."/>
            <person name="Purvine S.O."/>
            <person name="Wright A.T."/>
            <person name="Boxma B."/>
            <person name="Van Alen T."/>
            <person name="Hackstein J.H."/>
            <person name="Baker S.E."/>
            <person name="Grigoriev I.V."/>
            <person name="O'Malley M.A."/>
        </authorList>
    </citation>
    <scope>NUCLEOTIDE SEQUENCE [LARGE SCALE GENOMIC DNA]</scope>
    <source>
        <strain evidence="10 11">S4</strain>
    </source>
</reference>
<dbReference type="PANTHER" id="PTHR42718">
    <property type="entry name" value="MAJOR FACILITATOR SUPERFAMILY MULTIDRUG TRANSPORTER MFSC"/>
    <property type="match status" value="1"/>
</dbReference>
<feature type="transmembrane region" description="Helical" evidence="8">
    <location>
        <begin position="65"/>
        <end position="86"/>
    </location>
</feature>
<sequence>MEKEKGNVDHLVKSEGKKVTGKQRTLIFLNIMVSCVATSMLATALTTALPPIMDDLHINVNTIQWITSGYILFLAVVTPFTAYLITRFRTKRLYCIAIFFFIAGLSLCACSTNFFMMMAGRIIQGCGNGLLNAMAQVIILTIFPPERIGTVMGWYGLSIGLAPIVSPTLAGILVDLVSWRLIFIVAISIMSISFICAVFVFEDVLPTMRKKFDVISLFLSAFAFGGVTLAVGNLGTYDFVSYQVLFALIVGLITGVIFTWRQLSIEVPFLDIRVLKNKDYSVSLLTTVIIQLVFLGSVMLFPVYVQQIKGYSATISGLVTFPGSIAIAIISPFAGKIYDAIGMKLLFIIGSILSITSNVALYFVNVHMSIWIFAFINIFRCISLGLLLMPLVTWAMKDIPKLKTSDATALYNSFRFIGGAVGSALFISVMTKVADFVGNTKENPLMYGINVVFLIQGILSVLILLLGIFGCKEKLFIKKEDKKINKKSKIENDINTNTNTNTKDDNNNANEIEIMVKNDDNSSDGIKN</sequence>
<feature type="transmembrane region" description="Helical" evidence="8">
    <location>
        <begin position="214"/>
        <end position="234"/>
    </location>
</feature>
<dbReference type="PANTHER" id="PTHR42718:SF9">
    <property type="entry name" value="MAJOR FACILITATOR SUPERFAMILY MULTIDRUG TRANSPORTER MFSC"/>
    <property type="match status" value="1"/>
</dbReference>